<keyword evidence="3" id="KW-1185">Reference proteome</keyword>
<accession>A0A9N7Z216</accession>
<gene>
    <name evidence="2" type="ORF">PLEPLA_LOCUS34599</name>
</gene>
<evidence type="ECO:0000256" key="1">
    <source>
        <dbReference type="SAM" id="MobiDB-lite"/>
    </source>
</evidence>
<proteinExistence type="predicted"/>
<dbReference type="AlphaFoldDB" id="A0A9N7Z216"/>
<evidence type="ECO:0000313" key="2">
    <source>
        <dbReference type="EMBL" id="CAB1446881.1"/>
    </source>
</evidence>
<feature type="region of interest" description="Disordered" evidence="1">
    <location>
        <begin position="1"/>
        <end position="29"/>
    </location>
</feature>
<name>A0A9N7Z216_PLEPL</name>
<organism evidence="2 3">
    <name type="scientific">Pleuronectes platessa</name>
    <name type="common">European plaice</name>
    <dbReference type="NCBI Taxonomy" id="8262"/>
    <lineage>
        <taxon>Eukaryota</taxon>
        <taxon>Metazoa</taxon>
        <taxon>Chordata</taxon>
        <taxon>Craniata</taxon>
        <taxon>Vertebrata</taxon>
        <taxon>Euteleostomi</taxon>
        <taxon>Actinopterygii</taxon>
        <taxon>Neopterygii</taxon>
        <taxon>Teleostei</taxon>
        <taxon>Neoteleostei</taxon>
        <taxon>Acanthomorphata</taxon>
        <taxon>Carangaria</taxon>
        <taxon>Pleuronectiformes</taxon>
        <taxon>Pleuronectoidei</taxon>
        <taxon>Pleuronectidae</taxon>
        <taxon>Pleuronectes</taxon>
    </lineage>
</organism>
<feature type="compositionally biased region" description="Polar residues" evidence="1">
    <location>
        <begin position="1"/>
        <end position="15"/>
    </location>
</feature>
<dbReference type="EMBL" id="CADEAL010003928">
    <property type="protein sequence ID" value="CAB1446881.1"/>
    <property type="molecule type" value="Genomic_DNA"/>
</dbReference>
<sequence length="99" mass="10921">MNTGEFKQLSVTVSGAHSREHTSTAPEIPPLCISPPSSWARLVFYACQADSGGRWQERRRMVQRVSPPDTSDCGHGCGSRAPLQLHGPKADHWEFGKTF</sequence>
<reference evidence="2" key="1">
    <citation type="submission" date="2020-03" db="EMBL/GenBank/DDBJ databases">
        <authorList>
            <person name="Weist P."/>
        </authorList>
    </citation>
    <scope>NUCLEOTIDE SEQUENCE</scope>
</reference>
<evidence type="ECO:0000313" key="3">
    <source>
        <dbReference type="Proteomes" id="UP001153269"/>
    </source>
</evidence>
<dbReference type="Proteomes" id="UP001153269">
    <property type="component" value="Unassembled WGS sequence"/>
</dbReference>
<comment type="caution">
    <text evidence="2">The sequence shown here is derived from an EMBL/GenBank/DDBJ whole genome shotgun (WGS) entry which is preliminary data.</text>
</comment>
<protein>
    <submittedName>
        <fullName evidence="2">Uncharacterized protein</fullName>
    </submittedName>
</protein>